<evidence type="ECO:0000256" key="1">
    <source>
        <dbReference type="ARBA" id="ARBA00008361"/>
    </source>
</evidence>
<comment type="similarity">
    <text evidence="1">Belongs to the methyltransferase superfamily.</text>
</comment>
<dbReference type="PANTHER" id="PTHR44942:SF4">
    <property type="entry name" value="METHYLTRANSFERASE TYPE 11 DOMAIN-CONTAINING PROTEIN"/>
    <property type="match status" value="1"/>
</dbReference>
<dbReference type="GO" id="GO:0032259">
    <property type="term" value="P:methylation"/>
    <property type="evidence" value="ECO:0007669"/>
    <property type="project" value="UniProtKB-KW"/>
</dbReference>
<name>A0A937K2Y8_9BACT</name>
<dbReference type="SUPFAM" id="SSF53335">
    <property type="entry name" value="S-adenosyl-L-methionine-dependent methyltransferases"/>
    <property type="match status" value="1"/>
</dbReference>
<dbReference type="InterPro" id="IPR013216">
    <property type="entry name" value="Methyltransf_11"/>
</dbReference>
<dbReference type="Gene3D" id="3.40.50.150">
    <property type="entry name" value="Vaccinia Virus protein VP39"/>
    <property type="match status" value="1"/>
</dbReference>
<evidence type="ECO:0000313" key="6">
    <source>
        <dbReference type="Proteomes" id="UP000659388"/>
    </source>
</evidence>
<sequence>MKDNFSTQAKGYAQYRPDYPQDLYNSIFARLSSYSCAWDCATGNGQVALQLAEKFDKVIATDISQTQLDNAVKHENIKYHIASAENSLLPDQSVDLITVAQAIHWFNHNAFLKEARRVAAPQAWLCYFGYGLIDINEEANKIIRHIHDVVIGPYWDPERAILMNEYDDISFGLNHYEKQYFKYTLPWTIEHMEGYLNTWSSVQKYIKEHNENPVPAVIKHLKEVWKENTITFPIFLHCGQL</sequence>
<keyword evidence="6" id="KW-1185">Reference proteome</keyword>
<gene>
    <name evidence="5" type="ORF">JL102_22085</name>
</gene>
<dbReference type="Pfam" id="PF08241">
    <property type="entry name" value="Methyltransf_11"/>
    <property type="match status" value="1"/>
</dbReference>
<evidence type="ECO:0000313" key="5">
    <source>
        <dbReference type="EMBL" id="MBL3658855.1"/>
    </source>
</evidence>
<protein>
    <submittedName>
        <fullName evidence="5">Class I SAM-dependent methyltransferase</fullName>
    </submittedName>
</protein>
<dbReference type="PANTHER" id="PTHR44942">
    <property type="entry name" value="METHYLTRANSF_11 DOMAIN-CONTAINING PROTEIN"/>
    <property type="match status" value="1"/>
</dbReference>
<dbReference type="CDD" id="cd02440">
    <property type="entry name" value="AdoMet_MTases"/>
    <property type="match status" value="1"/>
</dbReference>
<accession>A0A937K2Y8</accession>
<reference evidence="5" key="1">
    <citation type="submission" date="2021-01" db="EMBL/GenBank/DDBJ databases">
        <title>Fulvivirga kasyanovii gen. nov., sp nov., a novel member of the phylum Bacteroidetes isolated from seawater in a mussel farm.</title>
        <authorList>
            <person name="Zhao L.-H."/>
            <person name="Wang Z.-J."/>
        </authorList>
    </citation>
    <scope>NUCLEOTIDE SEQUENCE</scope>
    <source>
        <strain evidence="5">2943</strain>
    </source>
</reference>
<evidence type="ECO:0000259" key="4">
    <source>
        <dbReference type="Pfam" id="PF08241"/>
    </source>
</evidence>
<dbReference type="InterPro" id="IPR029063">
    <property type="entry name" value="SAM-dependent_MTases_sf"/>
</dbReference>
<dbReference type="Proteomes" id="UP000659388">
    <property type="component" value="Unassembled WGS sequence"/>
</dbReference>
<dbReference type="AlphaFoldDB" id="A0A937K2Y8"/>
<dbReference type="RefSeq" id="WP_202246647.1">
    <property type="nucleotide sequence ID" value="NZ_JAESIY010000018.1"/>
</dbReference>
<keyword evidence="2 5" id="KW-0489">Methyltransferase</keyword>
<comment type="caution">
    <text evidence="5">The sequence shown here is derived from an EMBL/GenBank/DDBJ whole genome shotgun (WGS) entry which is preliminary data.</text>
</comment>
<organism evidence="5 6">
    <name type="scientific">Fulvivirga sediminis</name>
    <dbReference type="NCBI Taxonomy" id="2803949"/>
    <lineage>
        <taxon>Bacteria</taxon>
        <taxon>Pseudomonadati</taxon>
        <taxon>Bacteroidota</taxon>
        <taxon>Cytophagia</taxon>
        <taxon>Cytophagales</taxon>
        <taxon>Fulvivirgaceae</taxon>
        <taxon>Fulvivirga</taxon>
    </lineage>
</organism>
<proteinExistence type="inferred from homology"/>
<dbReference type="InterPro" id="IPR051052">
    <property type="entry name" value="Diverse_substrate_MTase"/>
</dbReference>
<evidence type="ECO:0000256" key="2">
    <source>
        <dbReference type="ARBA" id="ARBA00022603"/>
    </source>
</evidence>
<feature type="domain" description="Methyltransferase type 11" evidence="4">
    <location>
        <begin position="39"/>
        <end position="125"/>
    </location>
</feature>
<dbReference type="GO" id="GO:0008757">
    <property type="term" value="F:S-adenosylmethionine-dependent methyltransferase activity"/>
    <property type="evidence" value="ECO:0007669"/>
    <property type="project" value="InterPro"/>
</dbReference>
<dbReference type="EMBL" id="JAESIY010000018">
    <property type="protein sequence ID" value="MBL3658855.1"/>
    <property type="molecule type" value="Genomic_DNA"/>
</dbReference>
<evidence type="ECO:0000256" key="3">
    <source>
        <dbReference type="ARBA" id="ARBA00022679"/>
    </source>
</evidence>
<keyword evidence="3" id="KW-0808">Transferase</keyword>